<reference evidence="3" key="1">
    <citation type="submission" date="2017-04" db="EMBL/GenBank/DDBJ databases">
        <title>Genome evolution of the luminous symbionts of deep sea anglerfish.</title>
        <authorList>
            <person name="Hendry T.A."/>
        </authorList>
    </citation>
    <scope>NUCLEOTIDE SEQUENCE [LARGE SCALE GENOMIC DNA]</scope>
</reference>
<comment type="caution">
    <text evidence="2">The sequence shown here is derived from an EMBL/GenBank/DDBJ whole genome shotgun (WGS) entry which is preliminary data.</text>
</comment>
<dbReference type="Pfam" id="PF13612">
    <property type="entry name" value="DDE_Tnp_1_3"/>
    <property type="match status" value="1"/>
</dbReference>
<dbReference type="AlphaFoldDB" id="A0A2A5T4M5"/>
<dbReference type="RefSeq" id="WP_199399358.1">
    <property type="nucleotide sequence ID" value="NZ_NBYY01000011.1"/>
</dbReference>
<organism evidence="2 3">
    <name type="scientific">Candidatus Enterovibrio escicola</name>
    <dbReference type="NCBI Taxonomy" id="1927127"/>
    <lineage>
        <taxon>Bacteria</taxon>
        <taxon>Pseudomonadati</taxon>
        <taxon>Pseudomonadota</taxon>
        <taxon>Gammaproteobacteria</taxon>
        <taxon>Vibrionales</taxon>
        <taxon>Vibrionaceae</taxon>
        <taxon>Enterovibrio</taxon>
    </lineage>
</organism>
<dbReference type="GeneID" id="66953241"/>
<gene>
    <name evidence="2" type="ORF">BTN49_1110</name>
</gene>
<dbReference type="InterPro" id="IPR025668">
    <property type="entry name" value="Tnp_DDE_dom"/>
</dbReference>
<evidence type="ECO:0000313" key="3">
    <source>
        <dbReference type="Proteomes" id="UP000219020"/>
    </source>
</evidence>
<sequence>MGWLYGFKLHLIINDQGGIISVKVMMVNVGMTESPYRKWLMSFGGVYTETKVISLVHWSGNLQTRE</sequence>
<keyword evidence="3" id="KW-1185">Reference proteome</keyword>
<protein>
    <submittedName>
        <fullName evidence="2">Mobile element protein</fullName>
    </submittedName>
</protein>
<proteinExistence type="predicted"/>
<dbReference type="EMBL" id="NBYY01000011">
    <property type="protein sequence ID" value="PCS23115.1"/>
    <property type="molecule type" value="Genomic_DNA"/>
</dbReference>
<dbReference type="Proteomes" id="UP000219020">
    <property type="component" value="Unassembled WGS sequence"/>
</dbReference>
<accession>A0A2A5T4M5</accession>
<name>A0A2A5T4M5_9GAMM</name>
<evidence type="ECO:0000259" key="1">
    <source>
        <dbReference type="Pfam" id="PF13612"/>
    </source>
</evidence>
<evidence type="ECO:0000313" key="2">
    <source>
        <dbReference type="EMBL" id="PCS23115.1"/>
    </source>
</evidence>
<feature type="domain" description="Transposase DDE" evidence="1">
    <location>
        <begin position="1"/>
        <end position="34"/>
    </location>
</feature>